<sequence>MSSDDSSDHEADNENPEFFDPTQHKFKKQSKEQAWLGDFGDYEEENTSYNKKKRNYTDKLNFVPSSSNVKDTAEASDESEGEAQPRNMEEEEDYDDAPSFRGFQQAAPAVDSEVTTKSCPISKAQGFSFTPIIKKPPIKHQPVKPLPKDYASFLNNPQGNKIMKMMEKMGFQEGRGLGPDGKGRVEPIQVQLRGKQSGIGFGSKEKPEVKSASESEDEDLGLGQLPKKPNRSKIQYQSLDEAVARVEQAMPKELGAVSEMSGPSALTEDVRLVVDLSRESLLHLEQNMKTMNLQRQQAIQEQESLQPLLDRATQEQSLLKSLVELCTRLELVSLDQNIDFVALRPHLTILEEQRRQVQGNPLFSFINSRLQEIAVSLVSPQFARLLDAWDIEAEPILMVDFFAEWASLFVPTREADYDAYEETRNMLPYDALLYSMWYPKVKAFIENDWDPSISDAALTLMQGWAPLLPSFLMHSLIEQYVVPKLLASLEAWDPHKTPISFHFCFHPWLPILVDGLDALRPTIRAKLSAIVRDLDHFPPEVDLFADYIKPWLPILSEKDRIKLIDRTAFAKLQYVLSSRLIIDPSKQVLDHFSRAMYWSAAMPPQQFGELLSTSFFPNFMQVLAHWLTLNPPITDVMQWYTFWKSLLPQEVVNTPQVEKCLRSFLVQVNSHMDASEAAG</sequence>
<keyword evidence="2" id="KW-1185">Reference proteome</keyword>
<protein>
    <submittedName>
        <fullName evidence="1">Uncharacterized protein</fullName>
    </submittedName>
</protein>
<dbReference type="EMBL" id="QTSX02001034">
    <property type="protein sequence ID" value="KAJ9083333.1"/>
    <property type="molecule type" value="Genomic_DNA"/>
</dbReference>
<evidence type="ECO:0000313" key="1">
    <source>
        <dbReference type="EMBL" id="KAJ9083333.1"/>
    </source>
</evidence>
<organism evidence="1 2">
    <name type="scientific">Entomophthora muscae</name>
    <dbReference type="NCBI Taxonomy" id="34485"/>
    <lineage>
        <taxon>Eukaryota</taxon>
        <taxon>Fungi</taxon>
        <taxon>Fungi incertae sedis</taxon>
        <taxon>Zoopagomycota</taxon>
        <taxon>Entomophthoromycotina</taxon>
        <taxon>Entomophthoromycetes</taxon>
        <taxon>Entomophthorales</taxon>
        <taxon>Entomophthoraceae</taxon>
        <taxon>Entomophthora</taxon>
    </lineage>
</organism>
<evidence type="ECO:0000313" key="2">
    <source>
        <dbReference type="Proteomes" id="UP001165960"/>
    </source>
</evidence>
<accession>A0ACC2U8H2</accession>
<reference evidence="1" key="1">
    <citation type="submission" date="2022-04" db="EMBL/GenBank/DDBJ databases">
        <title>Genome of the entomopathogenic fungus Entomophthora muscae.</title>
        <authorList>
            <person name="Elya C."/>
            <person name="Lovett B.R."/>
            <person name="Lee E."/>
            <person name="Macias A.M."/>
            <person name="Hajek A.E."/>
            <person name="De Bivort B.L."/>
            <person name="Kasson M.T."/>
            <person name="De Fine Licht H.H."/>
            <person name="Stajich J.E."/>
        </authorList>
    </citation>
    <scope>NUCLEOTIDE SEQUENCE</scope>
    <source>
        <strain evidence="1">Berkeley</strain>
    </source>
</reference>
<gene>
    <name evidence="1" type="ORF">DSO57_1035741</name>
</gene>
<proteinExistence type="predicted"/>
<comment type="caution">
    <text evidence="1">The sequence shown here is derived from an EMBL/GenBank/DDBJ whole genome shotgun (WGS) entry which is preliminary data.</text>
</comment>
<name>A0ACC2U8H2_9FUNG</name>
<dbReference type="Proteomes" id="UP001165960">
    <property type="component" value="Unassembled WGS sequence"/>
</dbReference>